<comment type="caution">
    <text evidence="6">The sequence shown here is derived from an EMBL/GenBank/DDBJ whole genome shotgun (WGS) entry which is preliminary data.</text>
</comment>
<dbReference type="PRINTS" id="PR01021">
    <property type="entry name" value="OMPADOMAIN"/>
</dbReference>
<dbReference type="Pfam" id="PF07676">
    <property type="entry name" value="PD40"/>
    <property type="match status" value="3"/>
</dbReference>
<dbReference type="SUPFAM" id="SSF103088">
    <property type="entry name" value="OmpA-like"/>
    <property type="match status" value="1"/>
</dbReference>
<proteinExistence type="predicted"/>
<protein>
    <submittedName>
        <fullName evidence="6">Outer membrane protein OmpA-like peptidoglycan-associated protein</fullName>
    </submittedName>
</protein>
<dbReference type="InterPro" id="IPR011659">
    <property type="entry name" value="WD40"/>
</dbReference>
<evidence type="ECO:0000256" key="4">
    <source>
        <dbReference type="PROSITE-ProRule" id="PRU00473"/>
    </source>
</evidence>
<evidence type="ECO:0000256" key="1">
    <source>
        <dbReference type="ARBA" id="ARBA00004442"/>
    </source>
</evidence>
<dbReference type="PROSITE" id="PS51123">
    <property type="entry name" value="OMPA_2"/>
    <property type="match status" value="1"/>
</dbReference>
<dbReference type="OrthoDB" id="911314at2"/>
<dbReference type="Pfam" id="PF00691">
    <property type="entry name" value="OmpA"/>
    <property type="match status" value="1"/>
</dbReference>
<dbReference type="InterPro" id="IPR050330">
    <property type="entry name" value="Bact_OuterMem_StrucFunc"/>
</dbReference>
<keyword evidence="2 4" id="KW-0472">Membrane</keyword>
<dbReference type="AlphaFoldDB" id="A0A316BAW8"/>
<evidence type="ECO:0000256" key="2">
    <source>
        <dbReference type="ARBA" id="ARBA00023136"/>
    </source>
</evidence>
<dbReference type="GO" id="GO:0009279">
    <property type="term" value="C:cell outer membrane"/>
    <property type="evidence" value="ECO:0007669"/>
    <property type="project" value="UniProtKB-SubCell"/>
</dbReference>
<reference evidence="6 7" key="1">
    <citation type="submission" date="2018-03" db="EMBL/GenBank/DDBJ databases">
        <title>Genomic Encyclopedia of Archaeal and Bacterial Type Strains, Phase II (KMG-II): from individual species to whole genera.</title>
        <authorList>
            <person name="Goeker M."/>
        </authorList>
    </citation>
    <scope>NUCLEOTIDE SEQUENCE [LARGE SCALE GENOMIC DNA]</scope>
    <source>
        <strain evidence="6 7">DSM 100346</strain>
    </source>
</reference>
<dbReference type="Proteomes" id="UP000245880">
    <property type="component" value="Unassembled WGS sequence"/>
</dbReference>
<dbReference type="EMBL" id="QGDT01000002">
    <property type="protein sequence ID" value="PWJ59687.1"/>
    <property type="molecule type" value="Genomic_DNA"/>
</dbReference>
<organism evidence="6 7">
    <name type="scientific">Dyadobacter jejuensis</name>
    <dbReference type="NCBI Taxonomy" id="1082580"/>
    <lineage>
        <taxon>Bacteria</taxon>
        <taxon>Pseudomonadati</taxon>
        <taxon>Bacteroidota</taxon>
        <taxon>Cytophagia</taxon>
        <taxon>Cytophagales</taxon>
        <taxon>Spirosomataceae</taxon>
        <taxon>Dyadobacter</taxon>
    </lineage>
</organism>
<keyword evidence="7" id="KW-1185">Reference proteome</keyword>
<dbReference type="InterPro" id="IPR006665">
    <property type="entry name" value="OmpA-like"/>
</dbReference>
<dbReference type="SUPFAM" id="SSF82171">
    <property type="entry name" value="DPP6 N-terminal domain-like"/>
    <property type="match status" value="1"/>
</dbReference>
<dbReference type="Gene3D" id="2.60.40.1120">
    <property type="entry name" value="Carboxypeptidase-like, regulatory domain"/>
    <property type="match status" value="1"/>
</dbReference>
<dbReference type="Gene3D" id="3.30.1330.60">
    <property type="entry name" value="OmpA-like domain"/>
    <property type="match status" value="1"/>
</dbReference>
<evidence type="ECO:0000313" key="7">
    <source>
        <dbReference type="Proteomes" id="UP000245880"/>
    </source>
</evidence>
<evidence type="ECO:0000259" key="5">
    <source>
        <dbReference type="PROSITE" id="PS51123"/>
    </source>
</evidence>
<feature type="domain" description="OmpA-like" evidence="5">
    <location>
        <begin position="939"/>
        <end position="1053"/>
    </location>
</feature>
<evidence type="ECO:0000256" key="3">
    <source>
        <dbReference type="ARBA" id="ARBA00023237"/>
    </source>
</evidence>
<comment type="subcellular location">
    <subcellularLocation>
        <location evidence="1">Cell outer membrane</location>
    </subcellularLocation>
</comment>
<accession>A0A316BAW8</accession>
<dbReference type="PANTHER" id="PTHR30329">
    <property type="entry name" value="STATOR ELEMENT OF FLAGELLAR MOTOR COMPLEX"/>
    <property type="match status" value="1"/>
</dbReference>
<gene>
    <name evidence="6" type="ORF">CLV98_102522</name>
</gene>
<dbReference type="PANTHER" id="PTHR30329:SF21">
    <property type="entry name" value="LIPOPROTEIN YIAD-RELATED"/>
    <property type="match status" value="1"/>
</dbReference>
<dbReference type="InterPro" id="IPR011042">
    <property type="entry name" value="6-blade_b-propeller_TolB-like"/>
</dbReference>
<dbReference type="InterPro" id="IPR036737">
    <property type="entry name" value="OmpA-like_sf"/>
</dbReference>
<keyword evidence="3" id="KW-0998">Cell outer membrane</keyword>
<dbReference type="Gene3D" id="2.120.10.30">
    <property type="entry name" value="TolB, C-terminal domain"/>
    <property type="match status" value="1"/>
</dbReference>
<evidence type="ECO:0000313" key="6">
    <source>
        <dbReference type="EMBL" id="PWJ59687.1"/>
    </source>
</evidence>
<dbReference type="CDD" id="cd07185">
    <property type="entry name" value="OmpA_C-like"/>
    <property type="match status" value="1"/>
</dbReference>
<name>A0A316BAW8_9BACT</name>
<dbReference type="InterPro" id="IPR006664">
    <property type="entry name" value="OMP_bac"/>
</dbReference>
<dbReference type="RefSeq" id="WP_109673528.1">
    <property type="nucleotide sequence ID" value="NZ_QGDT01000002.1"/>
</dbReference>
<sequence length="1053" mass="117121">MKKLTYITYIVLMVCQMAKGQSKSRLPDPINLKDYIEYAPSISADGRKLIFQSGRYGLYVSAGNRVPVIEAEGRTQKMENSEMANFYGVYETSLHPSGQWLTPEPIMNINRYGSGIAPVIGGPSISYDGNFLYYFANYNDDSIGYGREDIYYCQRTKYGWSKPVNLGDAINTPGYEGFPSISPDGKVLYFVRENLAKLAEGEQQCYRIMRSNLGSDGKWQRPIELPAPVNMDCEKAPRIMADGRTLVFSSIKKGGKGDFDLYYSRFEDNGSWSNPVALDMINTKRSDQSVAISTCGDIMYYISNGDIYTYTIPEALRPYKMAAIQGYATDSATGKPLQTRVVLSNRKTAQVVTSVESNPDDGRFTLLAPVTDEYEISISMAQYHAQRQGISFQDYVGCKLIERNFKLKSNRTSGTVTRSDIAILPPTTRIERPAAVVEQKPIQPETTTSEVVFASAPADSTVEKLRAEEKVVVRTQRLETQDTTQVTTPNVVPTPKPTLFRVAIAVRDLETNELLQEVSVKAGNDDKLERLIQNPDTHLFELEVPPHASLQILSAALHYQSMENRLDDITENKTVSIKLLKIKPSIVKISVIDFETNQLIPSEITIGQGDREAQTIATSTGKLERTFDKPVQITITATAQGYTTVSKTIDVEVAPGGKVYDYEARIDRSVYTLSMKVVDIETNQPINKASFAIRSLADTSVLTVATDGATEIPLPKTGKYEVSCTVAGYNPHKMTLTVEQEKTEVLFKVQKTPKIIKQVAVQIVDKYTKEALGAKLTANGQATVSDGSLYFEAGTIPKLEASVAGYPLVQHQLTDSEIDIGQVNIQVIKTEYPFTFRALSLEDKKLLTTARFALIDESKNEVNLTTTEGEVTTLLSPAKSYQLSITCDGYEEWTTRFDPQAALADRQDVLELFLKPVPTKIISEPALASKVASESFGELKKGRTITLNKIYFDQSSPVLRNESFEELNNLVEVLNQNPTLRIEIRGHTDNIGDFDANVKLSKERCESVVKYLVSKGISKKRLQYVGKGPVNPVAPNNNEENKKKNRRVEFVVL</sequence>